<evidence type="ECO:0000259" key="3">
    <source>
        <dbReference type="PROSITE" id="PS50067"/>
    </source>
</evidence>
<accession>A0A391NPY4</accession>
<dbReference type="PROSITE" id="PS50067">
    <property type="entry name" value="KINESIN_MOTOR_2"/>
    <property type="match status" value="1"/>
</dbReference>
<sequence length="1316" mass="142939">MPLARNAGVRSEVTLDVRRRGSDGQRFESPGAGHMPSVPTLALPNAMNSSGLLPPAGSPLMRGMGQEEDSTPRSDVETSSSFLADRGMESDPDPQDEEDDRPLVSVIVPPVPAEDGMEAYVHDTYAPEPSGHVTEYVPVDLAADTVATLADRLVNDHQSRQHALLRLERGHSALQVHTQQVMLSALDDMKRRADDRHAKAKAKIAKARLALKAAASERQTLTGRIATLESDIEQLVAEHAAAQAAQEKERERERAEAARLEAERMERERVEAERLTVEQQKRDAERAREDASRQERHAETQAKLGAEVHSLKESVSVAERERRRAEAARISAQTALRRYQMQVAERLSKASQQQAPSAPKAGTGDSKPTSPTDPSPQVSDTPVPDPEHDPVRLSLEAGLREAEQAERKAAESVDTLKDRHQSTVEELERQAAAPPVARPKTPERADECVVPAVPSGDVVSVSEVEEREKEIARLGQMLDEANSTISNLIEQQKERQREREAEVLRRRESPDTEAGSATGSAGTSVPPLTQPVPPLLAPRPSVVSPRAVSHSLTAAVPSPAPVAPKETPIPTVCTGVQTSRPASPVATVSVREAPVKVPAKEDGADAAAEGLMVRVAVAEEERERLKAELHRARRELEKERQRLKDMEREREERARQKRSEADRDAGDDDIPLSRPLRLSPATLRANARVLPAVPLPLPDTEDKTPASKESDAMGEGGDGSEAQEGETGQDKGEAGEEDRPFRLSLTPRPPVAPHPPTHSHTPRSGRPLSAAGEGGSSGVPSNAASPVPISRPVSGEGTLALDPRIDALKAQLDTLRRDLSGAEARAEKAEREAEVAREQMAENEAEREKEREQEREREEAREAERQAEAKKQTDSPRGGIRGSPPGKKGMRSVLDQPRNARSPGSTRQALKPNRGTPTTRSKGVDPGARERERELRQLRSDLAKAQEAVARGQTAMTKLKTVEQEVATLKKAARSAQHQRQPADTGRVKELERDVAEAVRQGKSASQAQAAAERKLKAAEASLAKAQAEVEKQTGLVAAAKRQAQDLKGQSGEARQTQAALERRLADAEKKLGKEAAARADETKALSAQLAKAKDASAALQAQASEAQAQVAKLQSEKRELTARVGNLGDVVSELQAVKASVKELERKEVKHAERYADLETSYKREQVLRKRYFNMIEDMKGKIRVFVRTRPMSGSEIDRGSVNVVTIPDEYTASIDSGKHGTKNFIFDHIFGPTSTQEDVFENVQHIIQSAMDGYNACIFAYGQTGSGKTFTMIGADNKGIQAADDDPNMLNIGPLSGIAPRAINQLYSNIKVGG</sequence>
<dbReference type="InterPro" id="IPR027640">
    <property type="entry name" value="Kinesin-like_fam"/>
</dbReference>
<dbReference type="Gene3D" id="3.40.850.10">
    <property type="entry name" value="Kinesin motor domain"/>
    <property type="match status" value="1"/>
</dbReference>
<dbReference type="GO" id="GO:0003777">
    <property type="term" value="F:microtubule motor activity"/>
    <property type="evidence" value="ECO:0007669"/>
    <property type="project" value="InterPro"/>
</dbReference>
<dbReference type="GO" id="GO:0005524">
    <property type="term" value="F:ATP binding"/>
    <property type="evidence" value="ECO:0007669"/>
    <property type="project" value="UniProtKB-UniRule"/>
</dbReference>
<feature type="compositionally biased region" description="Acidic residues" evidence="2">
    <location>
        <begin position="90"/>
        <end position="100"/>
    </location>
</feature>
<feature type="compositionally biased region" description="Pro residues" evidence="2">
    <location>
        <begin position="528"/>
        <end position="537"/>
    </location>
</feature>
<dbReference type="InterPro" id="IPR001752">
    <property type="entry name" value="Kinesin_motor_dom"/>
</dbReference>
<organism evidence="4 5">
    <name type="scientific">Kipferlia bialata</name>
    <dbReference type="NCBI Taxonomy" id="797122"/>
    <lineage>
        <taxon>Eukaryota</taxon>
        <taxon>Metamonada</taxon>
        <taxon>Carpediemonas-like organisms</taxon>
        <taxon>Kipferlia</taxon>
    </lineage>
</organism>
<feature type="region of interest" description="Disordered" evidence="2">
    <location>
        <begin position="970"/>
        <end position="989"/>
    </location>
</feature>
<dbReference type="Proteomes" id="UP000265618">
    <property type="component" value="Unassembled WGS sequence"/>
</dbReference>
<dbReference type="InterPro" id="IPR031852">
    <property type="entry name" value="Vik1/Cik1_MT-bd"/>
</dbReference>
<evidence type="ECO:0000313" key="4">
    <source>
        <dbReference type="EMBL" id="GCA62950.1"/>
    </source>
</evidence>
<feature type="compositionally biased region" description="Low complexity" evidence="2">
    <location>
        <begin position="349"/>
        <end position="376"/>
    </location>
</feature>
<feature type="domain" description="Kinesin motor" evidence="3">
    <location>
        <begin position="1183"/>
        <end position="1316"/>
    </location>
</feature>
<evidence type="ECO:0000313" key="5">
    <source>
        <dbReference type="Proteomes" id="UP000265618"/>
    </source>
</evidence>
<feature type="compositionally biased region" description="Basic and acidic residues" evidence="2">
    <location>
        <begin position="13"/>
        <end position="26"/>
    </location>
</feature>
<feature type="region of interest" description="Disordered" evidence="2">
    <location>
        <begin position="634"/>
        <end position="802"/>
    </location>
</feature>
<dbReference type="PANTHER" id="PTHR47972:SF16">
    <property type="entry name" value="KINESIN-LIKE PROTEIN"/>
    <property type="match status" value="1"/>
</dbReference>
<feature type="compositionally biased region" description="Basic and acidic residues" evidence="2">
    <location>
        <begin position="728"/>
        <end position="741"/>
    </location>
</feature>
<dbReference type="OrthoDB" id="3176171at2759"/>
<feature type="region of interest" description="Disordered" evidence="2">
    <location>
        <begin position="1"/>
        <end position="102"/>
    </location>
</feature>
<dbReference type="GO" id="GO:0007018">
    <property type="term" value="P:microtubule-based movement"/>
    <property type="evidence" value="ECO:0007669"/>
    <property type="project" value="InterPro"/>
</dbReference>
<feature type="compositionally biased region" description="Basic and acidic residues" evidence="2">
    <location>
        <begin position="491"/>
        <end position="510"/>
    </location>
</feature>
<name>A0A391NPY4_9EUKA</name>
<feature type="compositionally biased region" description="Basic and acidic residues" evidence="2">
    <location>
        <begin position="634"/>
        <end position="664"/>
    </location>
</feature>
<dbReference type="SMART" id="SM00129">
    <property type="entry name" value="KISc"/>
    <property type="match status" value="1"/>
</dbReference>
<proteinExistence type="inferred from homology"/>
<gene>
    <name evidence="4" type="ORF">KIPB_006847</name>
</gene>
<dbReference type="GO" id="GO:0008017">
    <property type="term" value="F:microtubule binding"/>
    <property type="evidence" value="ECO:0007669"/>
    <property type="project" value="InterPro"/>
</dbReference>
<keyword evidence="5" id="KW-1185">Reference proteome</keyword>
<dbReference type="EMBL" id="BDIP01001825">
    <property type="protein sequence ID" value="GCA62950.1"/>
    <property type="molecule type" value="Genomic_DNA"/>
</dbReference>
<evidence type="ECO:0000256" key="2">
    <source>
        <dbReference type="SAM" id="MobiDB-lite"/>
    </source>
</evidence>
<keyword evidence="1" id="KW-0505">Motor protein</keyword>
<keyword evidence="1" id="KW-0067">ATP-binding</keyword>
<feature type="compositionally biased region" description="Basic and acidic residues" evidence="2">
    <location>
        <begin position="398"/>
        <end position="429"/>
    </location>
</feature>
<feature type="region of interest" description="Disordered" evidence="2">
    <location>
        <begin position="246"/>
        <end position="308"/>
    </location>
</feature>
<protein>
    <submittedName>
        <fullName evidence="4">Kinesin-like protein</fullName>
    </submittedName>
</protein>
<dbReference type="Pfam" id="PF16796">
    <property type="entry name" value="Microtub_bd"/>
    <property type="match status" value="1"/>
</dbReference>
<dbReference type="InterPro" id="IPR027417">
    <property type="entry name" value="P-loop_NTPase"/>
</dbReference>
<feature type="compositionally biased region" description="Basic and acidic residues" evidence="2">
    <location>
        <begin position="821"/>
        <end position="874"/>
    </location>
</feature>
<feature type="compositionally biased region" description="Basic and acidic residues" evidence="2">
    <location>
        <begin position="246"/>
        <end position="300"/>
    </location>
</feature>
<evidence type="ECO:0000256" key="1">
    <source>
        <dbReference type="PROSITE-ProRule" id="PRU00283"/>
    </source>
</evidence>
<feature type="binding site" evidence="1">
    <location>
        <begin position="1264"/>
        <end position="1271"/>
    </location>
    <ligand>
        <name>ATP</name>
        <dbReference type="ChEBI" id="CHEBI:30616"/>
    </ligand>
</feature>
<comment type="caution">
    <text evidence="4">The sequence shown here is derived from an EMBL/GenBank/DDBJ whole genome shotgun (WGS) entry which is preliminary data.</text>
</comment>
<feature type="region of interest" description="Disordered" evidence="2">
    <location>
        <begin position="344"/>
        <end position="451"/>
    </location>
</feature>
<reference evidence="4 5" key="1">
    <citation type="journal article" date="2018" name="PLoS ONE">
        <title>The draft genome of Kipferlia bialata reveals reductive genome evolution in fornicate parasites.</title>
        <authorList>
            <person name="Tanifuji G."/>
            <person name="Takabayashi S."/>
            <person name="Kume K."/>
            <person name="Takagi M."/>
            <person name="Nakayama T."/>
            <person name="Kamikawa R."/>
            <person name="Inagaki Y."/>
            <person name="Hashimoto T."/>
        </authorList>
    </citation>
    <scope>NUCLEOTIDE SEQUENCE [LARGE SCALE GENOMIC DNA]</scope>
    <source>
        <strain evidence="4">NY0173</strain>
    </source>
</reference>
<dbReference type="PANTHER" id="PTHR47972">
    <property type="entry name" value="KINESIN-LIKE PROTEIN KLP-3"/>
    <property type="match status" value="1"/>
</dbReference>
<feature type="region of interest" description="Disordered" evidence="2">
    <location>
        <begin position="484"/>
        <end position="587"/>
    </location>
</feature>
<dbReference type="SUPFAM" id="SSF52540">
    <property type="entry name" value="P-loop containing nucleoside triphosphate hydrolases"/>
    <property type="match status" value="1"/>
</dbReference>
<keyword evidence="1" id="KW-0547">Nucleotide-binding</keyword>
<feature type="compositionally biased region" description="Low complexity" evidence="2">
    <location>
        <begin position="875"/>
        <end position="887"/>
    </location>
</feature>
<feature type="compositionally biased region" description="Basic and acidic residues" evidence="2">
    <location>
        <begin position="700"/>
        <end position="711"/>
    </location>
</feature>
<feature type="region of interest" description="Disordered" evidence="2">
    <location>
        <begin position="821"/>
        <end position="933"/>
    </location>
</feature>
<comment type="similarity">
    <text evidence="1">Belongs to the TRAFAC class myosin-kinesin ATPase superfamily. Kinesin family.</text>
</comment>
<feature type="compositionally biased region" description="Pro residues" evidence="2">
    <location>
        <begin position="747"/>
        <end position="756"/>
    </location>
</feature>
<dbReference type="InterPro" id="IPR036961">
    <property type="entry name" value="Kinesin_motor_dom_sf"/>
</dbReference>